<accession>A0A4Q0VFT9</accession>
<comment type="caution">
    <text evidence="1">The sequence shown here is derived from an EMBL/GenBank/DDBJ whole genome shotgun (WGS) entry which is preliminary data.</text>
</comment>
<dbReference type="OrthoDB" id="2294003at2"/>
<evidence type="ECO:0000313" key="1">
    <source>
        <dbReference type="EMBL" id="RXI77032.1"/>
    </source>
</evidence>
<dbReference type="RefSeq" id="WP_129033135.1">
    <property type="nucleotide sequence ID" value="NZ_CP059603.1"/>
</dbReference>
<keyword evidence="2" id="KW-1185">Reference proteome</keyword>
<dbReference type="AlphaFoldDB" id="A0A4Q0VFT9"/>
<dbReference type="Proteomes" id="UP000290602">
    <property type="component" value="Unassembled WGS sequence"/>
</dbReference>
<gene>
    <name evidence="1" type="ORF">DXH47_09765</name>
</gene>
<proteinExistence type="predicted"/>
<reference evidence="1 2" key="1">
    <citation type="submission" date="2018-08" db="EMBL/GenBank/DDBJ databases">
        <title>Lactobacillus suantsai sp. nov., isolated from traditional fermented suan-tsai in Taiwan.</title>
        <authorList>
            <person name="Huang C.-H."/>
        </authorList>
    </citation>
    <scope>NUCLEOTIDE SEQUENCE [LARGE SCALE GENOMIC DNA]</scope>
    <source>
        <strain evidence="1 2">BCRC 12945</strain>
    </source>
</reference>
<organism evidence="1 2">
    <name type="scientific">Levilactobacillus suantsaii</name>
    <dbReference type="NCBI Taxonomy" id="2292255"/>
    <lineage>
        <taxon>Bacteria</taxon>
        <taxon>Bacillati</taxon>
        <taxon>Bacillota</taxon>
        <taxon>Bacilli</taxon>
        <taxon>Lactobacillales</taxon>
        <taxon>Lactobacillaceae</taxon>
        <taxon>Levilactobacillus</taxon>
    </lineage>
</organism>
<dbReference type="EMBL" id="QXIL01000024">
    <property type="protein sequence ID" value="RXI77032.1"/>
    <property type="molecule type" value="Genomic_DNA"/>
</dbReference>
<sequence>MLASTEVILIEILFSLGALIALGGLGGLIWAKVHQRALRPPMAIIVCGIGIVIIASLLNVLLFKTYAGVRVKKNQYYEITSLTTNMRASLATTHAKNQPVSPQSRKASKNVTYLIDHTDQPAKSKRWAKAAQRQFKKTHPNATVVTTNYRRILRQYFSSVTQSSATVTKLTQHAIHQVTKTPHTKVTPKSPSAKP</sequence>
<name>A0A4Q0VFT9_9LACO</name>
<evidence type="ECO:0000313" key="2">
    <source>
        <dbReference type="Proteomes" id="UP000290602"/>
    </source>
</evidence>
<protein>
    <submittedName>
        <fullName evidence="1">Uncharacterized protein</fullName>
    </submittedName>
</protein>